<keyword evidence="3" id="KW-1185">Reference proteome</keyword>
<evidence type="ECO:0008006" key="4">
    <source>
        <dbReference type="Google" id="ProtNLM"/>
    </source>
</evidence>
<dbReference type="Proteomes" id="UP000006201">
    <property type="component" value="Unassembled WGS sequence"/>
</dbReference>
<comment type="caution">
    <text evidence="2">The sequence shown here is derived from an EMBL/GenBank/DDBJ whole genome shotgun (WGS) entry which is preliminary data.</text>
</comment>
<dbReference type="RefSeq" id="WP_009838466.1">
    <property type="nucleotide sequence ID" value="NZ_AAOH01000003.1"/>
</dbReference>
<dbReference type="EMBL" id="AAOH01000003">
    <property type="protein sequence ID" value="EAR29205.1"/>
    <property type="molecule type" value="Genomic_DNA"/>
</dbReference>
<accession>A4C9E0</accession>
<dbReference type="AlphaFoldDB" id="A4C9E0"/>
<evidence type="ECO:0000313" key="3">
    <source>
        <dbReference type="Proteomes" id="UP000006201"/>
    </source>
</evidence>
<dbReference type="STRING" id="87626.PTD2_09174"/>
<keyword evidence="1" id="KW-0732">Signal</keyword>
<proteinExistence type="predicted"/>
<dbReference type="OrthoDB" id="6314463at2"/>
<evidence type="ECO:0000313" key="2">
    <source>
        <dbReference type="EMBL" id="EAR29205.1"/>
    </source>
</evidence>
<gene>
    <name evidence="2" type="ORF">PTD2_09174</name>
</gene>
<sequence length="289" mass="32023">MKNKFVLSSLLLSALASVSVSVSAITLDEIDFANAIETQDLLYAPLKGTTSNRGAFWYKDIQQKIVGPSNAGWGIKRITIRAFPQSHNNNVYSEFVSVNNILDIRNNVLPENAILCEATDTLINKLKGYGIYYNLQSNVGNYPSVCSLQLKYQASDETQEAEIVDFVNSNKVITVSYNISTSITPAVTMDVPNIISALVSDSVLVLDTDKNLYEGDAYKVLFQSAQYSSSLFRNDKTNEEPLEYVDWKRFIDLHEFSTSATLLLDKNVAEQVVEITVPGGSETILSVNF</sequence>
<organism evidence="2 3">
    <name type="scientific">Pseudoalteromonas tunicata D2</name>
    <dbReference type="NCBI Taxonomy" id="87626"/>
    <lineage>
        <taxon>Bacteria</taxon>
        <taxon>Pseudomonadati</taxon>
        <taxon>Pseudomonadota</taxon>
        <taxon>Gammaproteobacteria</taxon>
        <taxon>Alteromonadales</taxon>
        <taxon>Pseudoalteromonadaceae</taxon>
        <taxon>Pseudoalteromonas</taxon>
    </lineage>
</organism>
<reference evidence="2 3" key="1">
    <citation type="submission" date="2006-02" db="EMBL/GenBank/DDBJ databases">
        <authorList>
            <person name="Moran M.A."/>
            <person name="Kjelleberg S."/>
            <person name="Egan S."/>
            <person name="Saunders N."/>
            <person name="Thomas T."/>
            <person name="Ferriera S."/>
            <person name="Johnson J."/>
            <person name="Kravitz S."/>
            <person name="Halpern A."/>
            <person name="Remington K."/>
            <person name="Beeson K."/>
            <person name="Tran B."/>
            <person name="Rogers Y.-H."/>
            <person name="Friedman R."/>
            <person name="Venter J.C."/>
        </authorList>
    </citation>
    <scope>NUCLEOTIDE SEQUENCE [LARGE SCALE GENOMIC DNA]</scope>
    <source>
        <strain evidence="2 3">D2</strain>
    </source>
</reference>
<dbReference type="eggNOG" id="ENOG5033T5R">
    <property type="taxonomic scope" value="Bacteria"/>
</dbReference>
<feature type="signal peptide" evidence="1">
    <location>
        <begin position="1"/>
        <end position="24"/>
    </location>
</feature>
<protein>
    <recommendedName>
        <fullName evidence="4">Orphan protein</fullName>
    </recommendedName>
</protein>
<feature type="chain" id="PRO_5002667123" description="Orphan protein" evidence="1">
    <location>
        <begin position="25"/>
        <end position="289"/>
    </location>
</feature>
<name>A4C9E0_9GAMM</name>
<dbReference type="HOGENOM" id="CLU_962669_0_0_6"/>
<evidence type="ECO:0000256" key="1">
    <source>
        <dbReference type="SAM" id="SignalP"/>
    </source>
</evidence>